<sequence>MDGKRSEIMQAKLIFLHALSPLHAGTGQGVGAIDLPIAREKGTEIPIVPGSSLKGVLRDACQALHGNGTCTRIFGPDTDNASAHAGAVILTDLRLVALPVRSLAGVFAWVSSPFLLQRLARDAQMAGLSDAPKEPSVANAQTVLVSSTSTIQVNNAEVVLEDVKLNAQTQADTWANWLAPKVFADEGWQASFKARFAIVHDDVMAYLLQVATDVTARIRLEDDTKTVAQGALWYEEALPAESILAGLVAAQPNGEAQPDEVFEKVSELAQHPLQVGGNATVGRGLCRLSLA</sequence>
<keyword evidence="1" id="KW-0051">Antiviral defense</keyword>
<name>A0A0M8K771_9CHLR</name>
<dbReference type="PANTHER" id="PTHR36700">
    <property type="entry name" value="CRISPR SYSTEM CMR SUBUNIT CMR4"/>
    <property type="match status" value="1"/>
</dbReference>
<organism evidence="3 4">
    <name type="scientific">Ardenticatena maritima</name>
    <dbReference type="NCBI Taxonomy" id="872965"/>
    <lineage>
        <taxon>Bacteria</taxon>
        <taxon>Bacillati</taxon>
        <taxon>Chloroflexota</taxon>
        <taxon>Ardenticatenia</taxon>
        <taxon>Ardenticatenales</taxon>
        <taxon>Ardenticatenaceae</taxon>
        <taxon>Ardenticatena</taxon>
    </lineage>
</organism>
<dbReference type="Proteomes" id="UP000037784">
    <property type="component" value="Unassembled WGS sequence"/>
</dbReference>
<dbReference type="InterPro" id="IPR013410">
    <property type="entry name" value="CRISPR-assoc_RAMP_Cmr4"/>
</dbReference>
<feature type="domain" description="CRISPR type III-associated protein" evidence="2">
    <location>
        <begin position="16"/>
        <end position="286"/>
    </location>
</feature>
<reference evidence="4" key="2">
    <citation type="submission" date="2015-08" db="EMBL/GenBank/DDBJ databases">
        <title>Draft Genome Sequence of a Heterotrophic Facultative Anaerobic Bacterium Ardenticatena maritima Strain 110S.</title>
        <authorList>
            <person name="Kawaichi S."/>
            <person name="Yoshida T."/>
            <person name="Sako Y."/>
            <person name="Nakamura R."/>
        </authorList>
    </citation>
    <scope>NUCLEOTIDE SEQUENCE [LARGE SCALE GENOMIC DNA]</scope>
    <source>
        <strain evidence="4">110S</strain>
    </source>
</reference>
<comment type="caution">
    <text evidence="3">The sequence shown here is derived from an EMBL/GenBank/DDBJ whole genome shotgun (WGS) entry which is preliminary data.</text>
</comment>
<evidence type="ECO:0000313" key="3">
    <source>
        <dbReference type="EMBL" id="GAP61726.1"/>
    </source>
</evidence>
<dbReference type="PANTHER" id="PTHR36700:SF1">
    <property type="entry name" value="CRISPR SYSTEM CMR SUBUNIT CMR4"/>
    <property type="match status" value="1"/>
</dbReference>
<evidence type="ECO:0000256" key="1">
    <source>
        <dbReference type="ARBA" id="ARBA00023118"/>
    </source>
</evidence>
<dbReference type="Pfam" id="PF03787">
    <property type="entry name" value="RAMPs"/>
    <property type="match status" value="1"/>
</dbReference>
<dbReference type="STRING" id="872965.SE16_07415"/>
<keyword evidence="4" id="KW-1185">Reference proteome</keyword>
<dbReference type="EMBL" id="BBZA01000009">
    <property type="protein sequence ID" value="GAP61726.1"/>
    <property type="molecule type" value="Genomic_DNA"/>
</dbReference>
<reference evidence="3 4" key="1">
    <citation type="journal article" date="2015" name="Genome Announc.">
        <title>Draft Genome Sequence of a Heterotrophic Facultative Anaerobic Thermophilic Bacterium, Ardenticatena maritima Strain 110ST.</title>
        <authorList>
            <person name="Kawaichi S."/>
            <person name="Yoshida T."/>
            <person name="Sako Y."/>
            <person name="Nakamura R."/>
        </authorList>
    </citation>
    <scope>NUCLEOTIDE SEQUENCE [LARGE SCALE GENOMIC DNA]</scope>
    <source>
        <strain evidence="3 4">110S</strain>
    </source>
</reference>
<dbReference type="AlphaFoldDB" id="A0A0M8K771"/>
<dbReference type="InterPro" id="IPR005537">
    <property type="entry name" value="RAMP_III_fam"/>
</dbReference>
<dbReference type="GO" id="GO:0051607">
    <property type="term" value="P:defense response to virus"/>
    <property type="evidence" value="ECO:0007669"/>
    <property type="project" value="UniProtKB-KW"/>
</dbReference>
<dbReference type="InParanoid" id="A0A0M8K771"/>
<evidence type="ECO:0000313" key="4">
    <source>
        <dbReference type="Proteomes" id="UP000037784"/>
    </source>
</evidence>
<gene>
    <name evidence="3" type="ORF">ARMA_0149</name>
</gene>
<protein>
    <recommendedName>
        <fullName evidence="2">CRISPR type III-associated protein domain-containing protein</fullName>
    </recommendedName>
</protein>
<proteinExistence type="predicted"/>
<accession>A0A0M8K771</accession>
<evidence type="ECO:0000259" key="2">
    <source>
        <dbReference type="Pfam" id="PF03787"/>
    </source>
</evidence>
<dbReference type="NCBIfam" id="TIGR02580">
    <property type="entry name" value="cas_RAMP_Cmr4"/>
    <property type="match status" value="1"/>
</dbReference>